<dbReference type="AlphaFoldDB" id="A0A0F9H2A1"/>
<reference evidence="1" key="1">
    <citation type="journal article" date="2015" name="Nature">
        <title>Complex archaea that bridge the gap between prokaryotes and eukaryotes.</title>
        <authorList>
            <person name="Spang A."/>
            <person name="Saw J.H."/>
            <person name="Jorgensen S.L."/>
            <person name="Zaremba-Niedzwiedzka K."/>
            <person name="Martijn J."/>
            <person name="Lind A.E."/>
            <person name="van Eijk R."/>
            <person name="Schleper C."/>
            <person name="Guy L."/>
            <person name="Ettema T.J."/>
        </authorList>
    </citation>
    <scope>NUCLEOTIDE SEQUENCE</scope>
</reference>
<protein>
    <submittedName>
        <fullName evidence="1">Uncharacterized protein</fullName>
    </submittedName>
</protein>
<comment type="caution">
    <text evidence="1">The sequence shown here is derived from an EMBL/GenBank/DDBJ whole genome shotgun (WGS) entry which is preliminary data.</text>
</comment>
<gene>
    <name evidence="1" type="ORF">LCGC14_1756930</name>
</gene>
<accession>A0A0F9H2A1</accession>
<dbReference type="EMBL" id="LAZR01016285">
    <property type="protein sequence ID" value="KKM05164.1"/>
    <property type="molecule type" value="Genomic_DNA"/>
</dbReference>
<organism evidence="1">
    <name type="scientific">marine sediment metagenome</name>
    <dbReference type="NCBI Taxonomy" id="412755"/>
    <lineage>
        <taxon>unclassified sequences</taxon>
        <taxon>metagenomes</taxon>
        <taxon>ecological metagenomes</taxon>
    </lineage>
</organism>
<proteinExistence type="predicted"/>
<name>A0A0F9H2A1_9ZZZZ</name>
<evidence type="ECO:0000313" key="1">
    <source>
        <dbReference type="EMBL" id="KKM05164.1"/>
    </source>
</evidence>
<sequence>MFGKILTIIVADDWITLINIYSHIGSIPKAPVLQMLLACCNAKKQYQYPYQIPIYNVGPCVCGNWFIRYNNLTQ</sequence>